<evidence type="ECO:0000256" key="2">
    <source>
        <dbReference type="ARBA" id="ARBA00023315"/>
    </source>
</evidence>
<comment type="caution">
    <text evidence="4">The sequence shown here is derived from an EMBL/GenBank/DDBJ whole genome shotgun (WGS) entry which is preliminary data.</text>
</comment>
<dbReference type="AlphaFoldDB" id="A0A0L1JSM4"/>
<dbReference type="SUPFAM" id="SSF55729">
    <property type="entry name" value="Acyl-CoA N-acyltransferases (Nat)"/>
    <property type="match status" value="1"/>
</dbReference>
<dbReference type="STRING" id="1317121.ATO11_04975"/>
<dbReference type="InterPro" id="IPR050832">
    <property type="entry name" value="Bact_Acetyltransf"/>
</dbReference>
<gene>
    <name evidence="4" type="ORF">ATO11_04975</name>
</gene>
<dbReference type="Proteomes" id="UP000036938">
    <property type="component" value="Unassembled WGS sequence"/>
</dbReference>
<dbReference type="GO" id="GO:0016747">
    <property type="term" value="F:acyltransferase activity, transferring groups other than amino-acyl groups"/>
    <property type="evidence" value="ECO:0007669"/>
    <property type="project" value="InterPro"/>
</dbReference>
<organism evidence="4 5">
    <name type="scientific">Pseudaestuariivita atlantica</name>
    <dbReference type="NCBI Taxonomy" id="1317121"/>
    <lineage>
        <taxon>Bacteria</taxon>
        <taxon>Pseudomonadati</taxon>
        <taxon>Pseudomonadota</taxon>
        <taxon>Alphaproteobacteria</taxon>
        <taxon>Rhodobacterales</taxon>
        <taxon>Paracoccaceae</taxon>
        <taxon>Pseudaestuariivita</taxon>
    </lineage>
</organism>
<dbReference type="EMBL" id="AQQZ01000002">
    <property type="protein sequence ID" value="KNG94746.1"/>
    <property type="molecule type" value="Genomic_DNA"/>
</dbReference>
<dbReference type="Pfam" id="PF00583">
    <property type="entry name" value="Acetyltransf_1"/>
    <property type="match status" value="1"/>
</dbReference>
<dbReference type="CDD" id="cd04301">
    <property type="entry name" value="NAT_SF"/>
    <property type="match status" value="1"/>
</dbReference>
<feature type="domain" description="N-acetyltransferase" evidence="3">
    <location>
        <begin position="8"/>
        <end position="152"/>
    </location>
</feature>
<dbReference type="PROSITE" id="PS51186">
    <property type="entry name" value="GNAT"/>
    <property type="match status" value="1"/>
</dbReference>
<protein>
    <submittedName>
        <fullName evidence="4">Acetyltransferase</fullName>
    </submittedName>
</protein>
<keyword evidence="1 4" id="KW-0808">Transferase</keyword>
<dbReference type="InterPro" id="IPR016181">
    <property type="entry name" value="Acyl_CoA_acyltransferase"/>
</dbReference>
<sequence length="154" mass="16535">MALQITQSDPRDADARALLAQSHALMEALYQPEENHFLSVDALAGPDVRFFTARDEGGAALGCGALALRDGYGEVKSMYVAEDARGRGVAAAILSRIEDEASSLGLPLLRLETGDLLDAAHRLYGRHGFEVRGPFADYSDSPASIFMEKALPAR</sequence>
<evidence type="ECO:0000259" key="3">
    <source>
        <dbReference type="PROSITE" id="PS51186"/>
    </source>
</evidence>
<name>A0A0L1JSM4_9RHOB</name>
<dbReference type="Gene3D" id="3.40.630.30">
    <property type="match status" value="1"/>
</dbReference>
<keyword evidence="5" id="KW-1185">Reference proteome</keyword>
<dbReference type="PANTHER" id="PTHR43877">
    <property type="entry name" value="AMINOALKYLPHOSPHONATE N-ACETYLTRANSFERASE-RELATED-RELATED"/>
    <property type="match status" value="1"/>
</dbReference>
<evidence type="ECO:0000313" key="4">
    <source>
        <dbReference type="EMBL" id="KNG94746.1"/>
    </source>
</evidence>
<reference evidence="4 5" key="1">
    <citation type="journal article" date="2015" name="Int. J. Syst. Evol. Microbiol.">
        <title>Aestuariivita atlantica sp. nov., isolated from deep sea sediment of the Atlantic Ocean.</title>
        <authorList>
            <person name="Li G."/>
            <person name="Lai Q."/>
            <person name="Du Y."/>
            <person name="Liu X."/>
            <person name="Sun F."/>
            <person name="Shao Z."/>
        </authorList>
    </citation>
    <scope>NUCLEOTIDE SEQUENCE [LARGE SCALE GENOMIC DNA]</scope>
    <source>
        <strain evidence="4 5">22II-S11-z3</strain>
    </source>
</reference>
<dbReference type="PANTHER" id="PTHR43877:SF5">
    <property type="entry name" value="BLL8307 PROTEIN"/>
    <property type="match status" value="1"/>
</dbReference>
<keyword evidence="2" id="KW-0012">Acyltransferase</keyword>
<accession>A0A0L1JSM4</accession>
<dbReference type="PATRIC" id="fig|1317121.7.peg.1370"/>
<dbReference type="InterPro" id="IPR000182">
    <property type="entry name" value="GNAT_dom"/>
</dbReference>
<dbReference type="RefSeq" id="WP_050529731.1">
    <property type="nucleotide sequence ID" value="NZ_AQQZ01000002.1"/>
</dbReference>
<proteinExistence type="predicted"/>
<evidence type="ECO:0000313" key="5">
    <source>
        <dbReference type="Proteomes" id="UP000036938"/>
    </source>
</evidence>
<evidence type="ECO:0000256" key="1">
    <source>
        <dbReference type="ARBA" id="ARBA00022679"/>
    </source>
</evidence>